<dbReference type="Proteomes" id="UP000204221">
    <property type="component" value="Chromosome"/>
</dbReference>
<reference evidence="1 2" key="1">
    <citation type="submission" date="2017-07" db="EMBL/GenBank/DDBJ databases">
        <title>Complete genome sequence of Actinoalloteichus hoggarensis DSM 45943, type strain of Actinoalloteichus hoggarensis.</title>
        <authorList>
            <person name="Ruckert C."/>
            <person name="Nouioui I."/>
            <person name="Willmese J."/>
            <person name="van Wezel G."/>
            <person name="Klenk H.-P."/>
            <person name="Kalinowski J."/>
            <person name="Zotchev S.B."/>
        </authorList>
    </citation>
    <scope>NUCLEOTIDE SEQUENCE [LARGE SCALE GENOMIC DNA]</scope>
    <source>
        <strain evidence="1 2">DSM 45943</strain>
    </source>
</reference>
<gene>
    <name evidence="1" type="ORF">AHOG_06030</name>
</gene>
<protein>
    <submittedName>
        <fullName evidence="1">Uncharacterized protein</fullName>
    </submittedName>
</protein>
<evidence type="ECO:0000313" key="2">
    <source>
        <dbReference type="Proteomes" id="UP000204221"/>
    </source>
</evidence>
<accession>A0A221VZC7</accession>
<name>A0A221VZC7_9PSEU</name>
<sequence>MRRHGIQDRRVSCHHPGRTLGPFRRGPVACGLTAERDEVSDVHEQSEWDLGFAPPLVDFDELRTGSDFPVVTVSGAEIVESEPRLVGGMVTSISLRLSLPDQEVLVVSDADDRGESEIGVLAAGFLSGPGRARVRPSWTVVEERTHASPRVNGRTVDAKLLRSRAAACLTFHHAGVFVIVVAARSTPVPVQDLPFTLATGQAPRIEP</sequence>
<organism evidence="1 2">
    <name type="scientific">Actinoalloteichus hoggarensis</name>
    <dbReference type="NCBI Taxonomy" id="1470176"/>
    <lineage>
        <taxon>Bacteria</taxon>
        <taxon>Bacillati</taxon>
        <taxon>Actinomycetota</taxon>
        <taxon>Actinomycetes</taxon>
        <taxon>Pseudonocardiales</taxon>
        <taxon>Pseudonocardiaceae</taxon>
        <taxon>Actinoalloteichus</taxon>
    </lineage>
</organism>
<dbReference type="KEGG" id="ahg:AHOG_06030"/>
<dbReference type="EMBL" id="CP022521">
    <property type="protein sequence ID" value="ASO18858.1"/>
    <property type="molecule type" value="Genomic_DNA"/>
</dbReference>
<keyword evidence="2" id="KW-1185">Reference proteome</keyword>
<evidence type="ECO:0000313" key="1">
    <source>
        <dbReference type="EMBL" id="ASO18858.1"/>
    </source>
</evidence>
<proteinExistence type="predicted"/>
<dbReference type="AlphaFoldDB" id="A0A221VZC7"/>